<accession>A0A427YIX6</accession>
<feature type="compositionally biased region" description="Low complexity" evidence="1">
    <location>
        <begin position="1"/>
        <end position="18"/>
    </location>
</feature>
<keyword evidence="3" id="KW-1185">Reference proteome</keyword>
<evidence type="ECO:0000313" key="2">
    <source>
        <dbReference type="EMBL" id="RSH91045.1"/>
    </source>
</evidence>
<reference evidence="2 3" key="1">
    <citation type="submission" date="2018-11" db="EMBL/GenBank/DDBJ databases">
        <title>Genome sequence of Saitozyma podzolica DSM 27192.</title>
        <authorList>
            <person name="Aliyu H."/>
            <person name="Gorte O."/>
            <person name="Ochsenreither K."/>
        </authorList>
    </citation>
    <scope>NUCLEOTIDE SEQUENCE [LARGE SCALE GENOMIC DNA]</scope>
    <source>
        <strain evidence="2 3">DSM 27192</strain>
    </source>
</reference>
<gene>
    <name evidence="2" type="ORF">EHS25_010221</name>
</gene>
<evidence type="ECO:0000313" key="3">
    <source>
        <dbReference type="Proteomes" id="UP000279259"/>
    </source>
</evidence>
<organism evidence="2 3">
    <name type="scientific">Saitozyma podzolica</name>
    <dbReference type="NCBI Taxonomy" id="1890683"/>
    <lineage>
        <taxon>Eukaryota</taxon>
        <taxon>Fungi</taxon>
        <taxon>Dikarya</taxon>
        <taxon>Basidiomycota</taxon>
        <taxon>Agaricomycotina</taxon>
        <taxon>Tremellomycetes</taxon>
        <taxon>Tremellales</taxon>
        <taxon>Trimorphomycetaceae</taxon>
        <taxon>Saitozyma</taxon>
    </lineage>
</organism>
<sequence length="65" mass="6962">MTPNTSSASFSPSSRTPPLRATRDVVNMALRPGDTPYPRPNPCPPLTPSGGNGKKPDPLEKGMWE</sequence>
<comment type="caution">
    <text evidence="2">The sequence shown here is derived from an EMBL/GenBank/DDBJ whole genome shotgun (WGS) entry which is preliminary data.</text>
</comment>
<feature type="region of interest" description="Disordered" evidence="1">
    <location>
        <begin position="1"/>
        <end position="65"/>
    </location>
</feature>
<protein>
    <submittedName>
        <fullName evidence="2">Uncharacterized protein</fullName>
    </submittedName>
</protein>
<name>A0A427YIX6_9TREE</name>
<dbReference type="OrthoDB" id="10351734at2759"/>
<evidence type="ECO:0000256" key="1">
    <source>
        <dbReference type="SAM" id="MobiDB-lite"/>
    </source>
</evidence>
<dbReference type="Proteomes" id="UP000279259">
    <property type="component" value="Unassembled WGS sequence"/>
</dbReference>
<dbReference type="AlphaFoldDB" id="A0A427YIX6"/>
<proteinExistence type="predicted"/>
<feature type="compositionally biased region" description="Basic and acidic residues" evidence="1">
    <location>
        <begin position="54"/>
        <end position="65"/>
    </location>
</feature>
<dbReference type="EMBL" id="RSCD01000009">
    <property type="protein sequence ID" value="RSH91045.1"/>
    <property type="molecule type" value="Genomic_DNA"/>
</dbReference>
<feature type="compositionally biased region" description="Pro residues" evidence="1">
    <location>
        <begin position="35"/>
        <end position="47"/>
    </location>
</feature>